<dbReference type="Proteomes" id="UP000449710">
    <property type="component" value="Unassembled WGS sequence"/>
</dbReference>
<evidence type="ECO:0000256" key="7">
    <source>
        <dbReference type="ARBA" id="ARBA00049158"/>
    </source>
</evidence>
<keyword evidence="11" id="KW-1185">Reference proteome</keyword>
<dbReference type="InterPro" id="IPR010140">
    <property type="entry name" value="Histidinol_P_phosphatase_HisJ"/>
</dbReference>
<sequence length="268" mass="30849">MFDSHVHSNFSPDSAAPMVDTIEESIKKGLSSICFTDHYDLDYDGKDNDLTFDIDQYFHTLGLLKEKYRDRIDVRVGIELGLQPHLVHRYHTLFKDIPFDFILASIHSVDREDFYSGNFFDHRSQLQAYNDYFSELKQCLATYDHFQSFGHIDVIKRYGNYPHTLPLSSYRDILREIFTLLIEKGKGIELNTSGLRYGLGDFHPSVDILKEYKALGGELITLGSDSHVVGGTGTYFPEALEILESLGFKYYTSFKNQQPVFHKITDSL</sequence>
<comment type="similarity">
    <text evidence="2 8">Belongs to the PHP hydrolase family. HisK subfamily.</text>
</comment>
<dbReference type="InterPro" id="IPR004013">
    <property type="entry name" value="PHP_dom"/>
</dbReference>
<comment type="caution">
    <text evidence="10">The sequence shown here is derived from an EMBL/GenBank/DDBJ whole genome shotgun (WGS) entry which is preliminary data.</text>
</comment>
<accession>A0AA43XL74</accession>
<dbReference type="InterPro" id="IPR003141">
    <property type="entry name" value="Pol/His_phosphatase_N"/>
</dbReference>
<gene>
    <name evidence="10" type="ORF">ISALK_05265</name>
</gene>
<evidence type="ECO:0000256" key="1">
    <source>
        <dbReference type="ARBA" id="ARBA00004970"/>
    </source>
</evidence>
<dbReference type="InterPro" id="IPR016195">
    <property type="entry name" value="Pol/histidinol_Pase-like"/>
</dbReference>
<dbReference type="RefSeq" id="WP_160719865.1">
    <property type="nucleotide sequence ID" value="NZ_SUMG01000004.1"/>
</dbReference>
<dbReference type="Gene3D" id="3.20.20.140">
    <property type="entry name" value="Metal-dependent hydrolases"/>
    <property type="match status" value="1"/>
</dbReference>
<dbReference type="NCBIfam" id="TIGR01856">
    <property type="entry name" value="hisJ_fam"/>
    <property type="match status" value="1"/>
</dbReference>
<dbReference type="SMART" id="SM00481">
    <property type="entry name" value="POLIIIAc"/>
    <property type="match status" value="1"/>
</dbReference>
<evidence type="ECO:0000256" key="2">
    <source>
        <dbReference type="ARBA" id="ARBA00009152"/>
    </source>
</evidence>
<dbReference type="Pfam" id="PF02811">
    <property type="entry name" value="PHP"/>
    <property type="match status" value="1"/>
</dbReference>
<evidence type="ECO:0000259" key="9">
    <source>
        <dbReference type="SMART" id="SM00481"/>
    </source>
</evidence>
<dbReference type="EC" id="3.1.3.15" evidence="3 8"/>
<evidence type="ECO:0000313" key="10">
    <source>
        <dbReference type="EMBL" id="NBG87905.1"/>
    </source>
</evidence>
<evidence type="ECO:0000256" key="3">
    <source>
        <dbReference type="ARBA" id="ARBA00013085"/>
    </source>
</evidence>
<dbReference type="PANTHER" id="PTHR21039">
    <property type="entry name" value="HISTIDINOL PHOSPHATASE-RELATED"/>
    <property type="match status" value="1"/>
</dbReference>
<dbReference type="GO" id="GO:0004401">
    <property type="term" value="F:histidinol-phosphatase activity"/>
    <property type="evidence" value="ECO:0007669"/>
    <property type="project" value="UniProtKB-UniRule"/>
</dbReference>
<proteinExistence type="inferred from homology"/>
<dbReference type="EMBL" id="SUMG01000004">
    <property type="protein sequence ID" value="NBG87905.1"/>
    <property type="molecule type" value="Genomic_DNA"/>
</dbReference>
<keyword evidence="4 8" id="KW-0028">Amino-acid biosynthesis</keyword>
<dbReference type="GO" id="GO:0000105">
    <property type="term" value="P:L-histidine biosynthetic process"/>
    <property type="evidence" value="ECO:0007669"/>
    <property type="project" value="UniProtKB-UniRule"/>
</dbReference>
<evidence type="ECO:0000256" key="6">
    <source>
        <dbReference type="ARBA" id="ARBA00023102"/>
    </source>
</evidence>
<keyword evidence="6 8" id="KW-0368">Histidine biosynthesis</keyword>
<dbReference type="AlphaFoldDB" id="A0AA43XL74"/>
<evidence type="ECO:0000313" key="11">
    <source>
        <dbReference type="Proteomes" id="UP000449710"/>
    </source>
</evidence>
<organism evidence="10 11">
    <name type="scientific">Isachenkonia alkalipeptolytica</name>
    <dbReference type="NCBI Taxonomy" id="2565777"/>
    <lineage>
        <taxon>Bacteria</taxon>
        <taxon>Bacillati</taxon>
        <taxon>Bacillota</taxon>
        <taxon>Clostridia</taxon>
        <taxon>Eubacteriales</taxon>
        <taxon>Clostridiaceae</taxon>
        <taxon>Isachenkonia</taxon>
    </lineage>
</organism>
<reference evidence="10 11" key="1">
    <citation type="submission" date="2019-04" db="EMBL/GenBank/DDBJ databases">
        <title>Isachenkonia alkalipeptolytica gen. nov. sp. nov. a new anaerobic, alkiliphilic organothrophic bacterium capable to reduce synthesized ferrihydrite isolated from a soda lake.</title>
        <authorList>
            <person name="Toshchakov S.V."/>
            <person name="Zavarzina D.G."/>
            <person name="Zhilina T.N."/>
            <person name="Kostrikina N.A."/>
            <person name="Kublanov I.V."/>
        </authorList>
    </citation>
    <scope>NUCLEOTIDE SEQUENCE [LARGE SCALE GENOMIC DNA]</scope>
    <source>
        <strain evidence="10 11">Z-1701</strain>
    </source>
</reference>
<evidence type="ECO:0000256" key="4">
    <source>
        <dbReference type="ARBA" id="ARBA00022605"/>
    </source>
</evidence>
<dbReference type="PANTHER" id="PTHR21039:SF0">
    <property type="entry name" value="HISTIDINOL-PHOSPHATASE"/>
    <property type="match status" value="1"/>
</dbReference>
<comment type="pathway">
    <text evidence="1 8">Amino-acid biosynthesis; L-histidine biosynthesis; L-histidine from 5-phospho-alpha-D-ribose 1-diphosphate: step 8/9.</text>
</comment>
<evidence type="ECO:0000256" key="5">
    <source>
        <dbReference type="ARBA" id="ARBA00022801"/>
    </source>
</evidence>
<protein>
    <recommendedName>
        <fullName evidence="3 8">Histidinol-phosphatase</fullName>
        <shortName evidence="8">HolPase</shortName>
        <ecNumber evidence="3 8">3.1.3.15</ecNumber>
    </recommendedName>
</protein>
<comment type="catalytic activity">
    <reaction evidence="7 8">
        <text>L-histidinol phosphate + H2O = L-histidinol + phosphate</text>
        <dbReference type="Rhea" id="RHEA:14465"/>
        <dbReference type="ChEBI" id="CHEBI:15377"/>
        <dbReference type="ChEBI" id="CHEBI:43474"/>
        <dbReference type="ChEBI" id="CHEBI:57699"/>
        <dbReference type="ChEBI" id="CHEBI:57980"/>
        <dbReference type="EC" id="3.1.3.15"/>
    </reaction>
</comment>
<dbReference type="GO" id="GO:0005737">
    <property type="term" value="C:cytoplasm"/>
    <property type="evidence" value="ECO:0007669"/>
    <property type="project" value="TreeGrafter"/>
</dbReference>
<evidence type="ECO:0000256" key="8">
    <source>
        <dbReference type="RuleBase" id="RU366003"/>
    </source>
</evidence>
<dbReference type="SUPFAM" id="SSF89550">
    <property type="entry name" value="PHP domain-like"/>
    <property type="match status" value="1"/>
</dbReference>
<feature type="domain" description="Polymerase/histidinol phosphatase N-terminal" evidence="9">
    <location>
        <begin position="2"/>
        <end position="84"/>
    </location>
</feature>
<keyword evidence="5 8" id="KW-0378">Hydrolase</keyword>
<name>A0AA43XL74_9CLOT</name>